<organism evidence="1">
    <name type="scientific">Vibrio vulnificus</name>
    <dbReference type="NCBI Taxonomy" id="672"/>
    <lineage>
        <taxon>Bacteria</taxon>
        <taxon>Pseudomonadati</taxon>
        <taxon>Pseudomonadota</taxon>
        <taxon>Gammaproteobacteria</taxon>
        <taxon>Vibrionales</taxon>
        <taxon>Vibrionaceae</taxon>
        <taxon>Vibrio</taxon>
    </lineage>
</organism>
<dbReference type="EMBL" id="DACRBY010000001">
    <property type="protein sequence ID" value="HAS8538275.1"/>
    <property type="molecule type" value="Genomic_DNA"/>
</dbReference>
<dbReference type="Proteomes" id="UP000863257">
    <property type="component" value="Unassembled WGS sequence"/>
</dbReference>
<reference evidence="1" key="2">
    <citation type="submission" date="2019-01" db="EMBL/GenBank/DDBJ databases">
        <authorList>
            <consortium name="NCBI Pathogen Detection Project"/>
        </authorList>
    </citation>
    <scope>NUCLEOTIDE SEQUENCE</scope>
    <source>
        <strain evidence="1">BCW_3452</strain>
    </source>
</reference>
<name>A0A8H9MZ47_VIBVL</name>
<accession>A0A8H9MZ47</accession>
<sequence length="185" mass="20835">MTKEKNTIVSNEVQELPSRPDHISIPEWRMTLGAAYGHAKPEVLPLVLRVLSGEITSYKASNIANGDNKIESTFVRNESAINKALSELKEDMPEVFDMDADVELGKFNSSQWRVILPVIYATTKPNLRDYVIKIITGELTAYRASILETGKKAKETTYKRNVKKIQAAIEKMQADYPDLSTDINF</sequence>
<comment type="caution">
    <text evidence="1">The sequence shown here is derived from an EMBL/GenBank/DDBJ whole genome shotgun (WGS) entry which is preliminary data.</text>
</comment>
<proteinExistence type="predicted"/>
<reference evidence="1" key="1">
    <citation type="journal article" date="2018" name="Genome Biol.">
        <title>SKESA: strategic k-mer extension for scrupulous assemblies.</title>
        <authorList>
            <person name="Souvorov A."/>
            <person name="Agarwala R."/>
            <person name="Lipman D.J."/>
        </authorList>
    </citation>
    <scope>NUCLEOTIDE SEQUENCE</scope>
    <source>
        <strain evidence="1">BCW_3452</strain>
    </source>
</reference>
<evidence type="ECO:0000313" key="1">
    <source>
        <dbReference type="EMBL" id="HAS8538275.1"/>
    </source>
</evidence>
<dbReference type="AlphaFoldDB" id="A0A8H9MZ47"/>
<protein>
    <submittedName>
        <fullName evidence="1">Uncharacterized protein</fullName>
    </submittedName>
</protein>
<gene>
    <name evidence="1" type="ORF">I7730_00485</name>
</gene>